<dbReference type="Pfam" id="PF00589">
    <property type="entry name" value="Phage_integrase"/>
    <property type="match status" value="1"/>
</dbReference>
<reference evidence="3" key="1">
    <citation type="submission" date="2013-10" db="EMBL/GenBank/DDBJ databases">
        <title>The Genome Sequence of Fusobacterium nucleatum CTI-6.</title>
        <authorList>
            <consortium name="The Broad Institute Genomics Platform"/>
            <person name="Earl A."/>
            <person name="Ward D."/>
            <person name="Feldgarden M."/>
            <person name="Gevers D."/>
            <person name="Kostic A."/>
            <person name="Garrett W."/>
            <person name="Young S.K."/>
            <person name="Zeng Q."/>
            <person name="Gargeya S."/>
            <person name="Fitzgerald M."/>
            <person name="Abouelleil A."/>
            <person name="Alvarado L."/>
            <person name="Berlin A.M."/>
            <person name="Chapman S.B."/>
            <person name="Gainer-Dewar J."/>
            <person name="Goldberg J."/>
            <person name="Gnerre S."/>
            <person name="Griggs A."/>
            <person name="Gujja S."/>
            <person name="Hansen M."/>
            <person name="Howarth C."/>
            <person name="Imamovic A."/>
            <person name="Ireland A."/>
            <person name="Larimer J."/>
            <person name="McCowan C."/>
            <person name="Murphy C."/>
            <person name="Pearson M."/>
            <person name="Poon T.W."/>
            <person name="Priest M."/>
            <person name="Roberts A."/>
            <person name="Saif S."/>
            <person name="Shea T."/>
            <person name="Sykes S."/>
            <person name="Wortman J."/>
            <person name="Nusbaum C."/>
            <person name="Birren B."/>
        </authorList>
    </citation>
    <scope>NUCLEOTIDE SEQUENCE [LARGE SCALE GENOMIC DNA]</scope>
    <source>
        <strain evidence="3">CTI-6</strain>
    </source>
</reference>
<evidence type="ECO:0000256" key="1">
    <source>
        <dbReference type="ARBA" id="ARBA00023172"/>
    </source>
</evidence>
<protein>
    <recommendedName>
        <fullName evidence="2">Tyr recombinase domain-containing protein</fullName>
    </recommendedName>
</protein>
<dbReference type="SUPFAM" id="SSF56349">
    <property type="entry name" value="DNA breaking-rejoining enzymes"/>
    <property type="match status" value="1"/>
</dbReference>
<dbReference type="InterPro" id="IPR013762">
    <property type="entry name" value="Integrase-like_cat_sf"/>
</dbReference>
<dbReference type="InterPro" id="IPR011010">
    <property type="entry name" value="DNA_brk_join_enz"/>
</dbReference>
<dbReference type="AlphaFoldDB" id="U7TQM4"/>
<accession>U7TQM4</accession>
<gene>
    <name evidence="3" type="ORF">HMPREF1767_02122</name>
</gene>
<dbReference type="GO" id="GO:0006310">
    <property type="term" value="P:DNA recombination"/>
    <property type="evidence" value="ECO:0007669"/>
    <property type="project" value="UniProtKB-KW"/>
</dbReference>
<keyword evidence="1" id="KW-0233">DNA recombination</keyword>
<evidence type="ECO:0000259" key="2">
    <source>
        <dbReference type="PROSITE" id="PS51898"/>
    </source>
</evidence>
<proteinExistence type="predicted"/>
<dbReference type="EMBL" id="AXNV01000029">
    <property type="protein sequence ID" value="ERT46212.1"/>
    <property type="molecule type" value="Genomic_DNA"/>
</dbReference>
<dbReference type="PATRIC" id="fig|1316587.3.peg.2095"/>
<organism evidence="3">
    <name type="scientific">Fusobacterium nucleatum CTI-6</name>
    <dbReference type="NCBI Taxonomy" id="1316587"/>
    <lineage>
        <taxon>Bacteria</taxon>
        <taxon>Fusobacteriati</taxon>
        <taxon>Fusobacteriota</taxon>
        <taxon>Fusobacteriia</taxon>
        <taxon>Fusobacteriales</taxon>
        <taxon>Fusobacteriaceae</taxon>
        <taxon>Fusobacterium</taxon>
    </lineage>
</organism>
<dbReference type="InterPro" id="IPR002104">
    <property type="entry name" value="Integrase_catalytic"/>
</dbReference>
<feature type="domain" description="Tyr recombinase" evidence="2">
    <location>
        <begin position="1"/>
        <end position="74"/>
    </location>
</feature>
<comment type="caution">
    <text evidence="3">The sequence shown here is derived from an EMBL/GenBank/DDBJ whole genome shotgun (WGS) entry which is preliminary data.</text>
</comment>
<name>U7TQM4_FUSNU</name>
<dbReference type="Gene3D" id="1.10.443.10">
    <property type="entry name" value="Intergrase catalytic core"/>
    <property type="match status" value="1"/>
</dbReference>
<dbReference type="PROSITE" id="PS51898">
    <property type="entry name" value="TYR_RECOMBINASE"/>
    <property type="match status" value="1"/>
</dbReference>
<evidence type="ECO:0000313" key="3">
    <source>
        <dbReference type="EMBL" id="ERT46212.1"/>
    </source>
</evidence>
<sequence length="77" mass="9230">MKYDNYYREKFLPIMEQLDMKHKPHDCRHTFATLLSNANANSTAIKKMIGHESYVTTEKIYTHKDIEELRKNIELIE</sequence>
<dbReference type="GO" id="GO:0015074">
    <property type="term" value="P:DNA integration"/>
    <property type="evidence" value="ECO:0007669"/>
    <property type="project" value="InterPro"/>
</dbReference>
<dbReference type="GO" id="GO:0003677">
    <property type="term" value="F:DNA binding"/>
    <property type="evidence" value="ECO:0007669"/>
    <property type="project" value="InterPro"/>
</dbReference>